<sequence>MAAVRDRWLVEDEWWREPLGRRYLELLLVDGSVRTLYLDTFTDRWYAQAY</sequence>
<reference evidence="1" key="1">
    <citation type="submission" date="2020-02" db="EMBL/GenBank/DDBJ databases">
        <authorList>
            <person name="Meier V. D."/>
        </authorList>
    </citation>
    <scope>NUCLEOTIDE SEQUENCE</scope>
    <source>
        <strain evidence="1">AVDCRST_MAG59</strain>
    </source>
</reference>
<protein>
    <submittedName>
        <fullName evidence="1">Uncharacterized protein</fullName>
    </submittedName>
</protein>
<organism evidence="1">
    <name type="scientific">uncultured Thermomicrobiales bacterium</name>
    <dbReference type="NCBI Taxonomy" id="1645740"/>
    <lineage>
        <taxon>Bacteria</taxon>
        <taxon>Pseudomonadati</taxon>
        <taxon>Thermomicrobiota</taxon>
        <taxon>Thermomicrobia</taxon>
        <taxon>Thermomicrobiales</taxon>
        <taxon>environmental samples</taxon>
    </lineage>
</organism>
<gene>
    <name evidence="1" type="ORF">AVDCRST_MAG59-4382</name>
</gene>
<evidence type="ECO:0000313" key="1">
    <source>
        <dbReference type="EMBL" id="CAA9578580.1"/>
    </source>
</evidence>
<proteinExistence type="predicted"/>
<dbReference type="EMBL" id="CADCWF010000326">
    <property type="protein sequence ID" value="CAA9578580.1"/>
    <property type="molecule type" value="Genomic_DNA"/>
</dbReference>
<dbReference type="AlphaFoldDB" id="A0A6J4VG99"/>
<accession>A0A6J4VG99</accession>
<name>A0A6J4VG99_9BACT</name>